<dbReference type="PANTHER" id="PTHR34819">
    <property type="entry name" value="LARGE CYSTEINE-RICH PERIPLASMIC PROTEIN OMCB"/>
    <property type="match status" value="1"/>
</dbReference>
<feature type="domain" description="DUF11" evidence="1">
    <location>
        <begin position="114"/>
        <end position="224"/>
    </location>
</feature>
<reference evidence="2 3" key="1">
    <citation type="submission" date="2020-08" db="EMBL/GenBank/DDBJ databases">
        <title>Polaribacter sp. L12M9 isolated from gut of the Korean scallop.</title>
        <authorList>
            <person name="Jeong Y.S."/>
        </authorList>
    </citation>
    <scope>NUCLEOTIDE SEQUENCE [LARGE SCALE GENOMIC DNA]</scope>
    <source>
        <strain evidence="2 3">L12M9</strain>
    </source>
</reference>
<feature type="domain" description="DUF11" evidence="1">
    <location>
        <begin position="237"/>
        <end position="352"/>
    </location>
</feature>
<dbReference type="AlphaFoldDB" id="A0A7G9L9V3"/>
<proteinExistence type="predicted"/>
<evidence type="ECO:0000313" key="3">
    <source>
        <dbReference type="Proteomes" id="UP000515808"/>
    </source>
</evidence>
<name>A0A7G9L9V3_9FLAO</name>
<dbReference type="InterPro" id="IPR001434">
    <property type="entry name" value="OmcB-like_DUF11"/>
</dbReference>
<evidence type="ECO:0000313" key="2">
    <source>
        <dbReference type="EMBL" id="QNM85402.1"/>
    </source>
</evidence>
<keyword evidence="3" id="KW-1185">Reference proteome</keyword>
<gene>
    <name evidence="2" type="ORF">H9W90_14630</name>
</gene>
<accession>A0A7G9L9V3</accession>
<dbReference type="InterPro" id="IPR047589">
    <property type="entry name" value="DUF11_rpt"/>
</dbReference>
<dbReference type="NCBIfam" id="TIGR01451">
    <property type="entry name" value="B_ant_repeat"/>
    <property type="match status" value="2"/>
</dbReference>
<dbReference type="RefSeq" id="WP_187482312.1">
    <property type="nucleotide sequence ID" value="NZ_CP060695.1"/>
</dbReference>
<dbReference type="InterPro" id="IPR051172">
    <property type="entry name" value="Chlamydia_OmcB"/>
</dbReference>
<protein>
    <submittedName>
        <fullName evidence="2">DUF11 domain-containing protein</fullName>
    </submittedName>
</protein>
<dbReference type="Proteomes" id="UP000515808">
    <property type="component" value="Chromosome"/>
</dbReference>
<sequence length="353" mass="37759">MAGEIDVTSTGPIAVGTFMSLGSNAGLAGYFSGFDTVPVVGVQITGGGCYPAGDLEEETKSFDAYQWYKNNVIIAGATSATYTPTGIGEYNVIVTEGTCSYSSKIVSVYNCDPDIVVSKTSDITGTVTDGDIINFTVTVESFGLQPVTNLVVKDIFPTELDLISVTPSQGTWNSPDWTIGTMEAGELFTLKFVSKVPNKPSEGTFSNVVSNTQDQIDTNLSSDDLTENFTITAKKIDLSLLKTVDKSIVKLGDNVIFTLRITNKGTDIATGVQVKDLLPTGLNYDAVNTIIPTNTTYDSSTGIWDFSNKNIAVNEWLELKISATVASLNIVLNETEVFKTEQKDVDSSPNSSN</sequence>
<dbReference type="EMBL" id="CP060695">
    <property type="protein sequence ID" value="QNM85402.1"/>
    <property type="molecule type" value="Genomic_DNA"/>
</dbReference>
<dbReference type="Pfam" id="PF01345">
    <property type="entry name" value="DUF11"/>
    <property type="match status" value="2"/>
</dbReference>
<dbReference type="KEGG" id="ppec:H9W90_14630"/>
<evidence type="ECO:0000259" key="1">
    <source>
        <dbReference type="Pfam" id="PF01345"/>
    </source>
</evidence>
<dbReference type="PANTHER" id="PTHR34819:SF3">
    <property type="entry name" value="CELL SURFACE PROTEIN"/>
    <property type="match status" value="1"/>
</dbReference>
<organism evidence="2 3">
    <name type="scientific">Polaribacter pectinis</name>
    <dbReference type="NCBI Taxonomy" id="2738844"/>
    <lineage>
        <taxon>Bacteria</taxon>
        <taxon>Pseudomonadati</taxon>
        <taxon>Bacteroidota</taxon>
        <taxon>Flavobacteriia</taxon>
        <taxon>Flavobacteriales</taxon>
        <taxon>Flavobacteriaceae</taxon>
    </lineage>
</organism>